<protein>
    <submittedName>
        <fullName evidence="2">Uncharacterized protein</fullName>
    </submittedName>
</protein>
<gene>
    <name evidence="2" type="ORF">GALL_504990</name>
</gene>
<name>A0A1J5PB16_9ZZZZ</name>
<accession>A0A1J5PB16</accession>
<evidence type="ECO:0000256" key="1">
    <source>
        <dbReference type="SAM" id="MobiDB-lite"/>
    </source>
</evidence>
<proteinExistence type="predicted"/>
<comment type="caution">
    <text evidence="2">The sequence shown here is derived from an EMBL/GenBank/DDBJ whole genome shotgun (WGS) entry which is preliminary data.</text>
</comment>
<feature type="compositionally biased region" description="Basic and acidic residues" evidence="1">
    <location>
        <begin position="95"/>
        <end position="111"/>
    </location>
</feature>
<sequence>MPDLLRILLLAQGNFGLGLEPCQRGAQLVRCVCDKTLLLLQRLFEARHQVVHGFHHGLNFPGGVEHIQRCQIAMRTRGNFLPQRMQRRQAAPDPTPHDECRNQDHQQLRQHHADHDLVDHGLALGARFPHLDHCHAIGTGTLE</sequence>
<evidence type="ECO:0000313" key="2">
    <source>
        <dbReference type="EMBL" id="OIQ67920.1"/>
    </source>
</evidence>
<feature type="region of interest" description="Disordered" evidence="1">
    <location>
        <begin position="85"/>
        <end position="111"/>
    </location>
</feature>
<organism evidence="2">
    <name type="scientific">mine drainage metagenome</name>
    <dbReference type="NCBI Taxonomy" id="410659"/>
    <lineage>
        <taxon>unclassified sequences</taxon>
        <taxon>metagenomes</taxon>
        <taxon>ecological metagenomes</taxon>
    </lineage>
</organism>
<dbReference type="AlphaFoldDB" id="A0A1J5PB16"/>
<dbReference type="EMBL" id="MLJW01005619">
    <property type="protein sequence ID" value="OIQ67920.1"/>
    <property type="molecule type" value="Genomic_DNA"/>
</dbReference>
<reference evidence="2" key="1">
    <citation type="submission" date="2016-10" db="EMBL/GenBank/DDBJ databases">
        <title>Sequence of Gallionella enrichment culture.</title>
        <authorList>
            <person name="Poehlein A."/>
            <person name="Muehling M."/>
            <person name="Daniel R."/>
        </authorList>
    </citation>
    <scope>NUCLEOTIDE SEQUENCE</scope>
</reference>